<evidence type="ECO:0000259" key="12">
    <source>
        <dbReference type="Pfam" id="PF01636"/>
    </source>
</evidence>
<feature type="binding site" evidence="11">
    <location>
        <position position="206"/>
    </location>
    <ligand>
        <name>Mg(2+)</name>
        <dbReference type="ChEBI" id="CHEBI:18420"/>
    </ligand>
</feature>
<feature type="binding site" evidence="11">
    <location>
        <position position="218"/>
    </location>
    <ligand>
        <name>Mg(2+)</name>
        <dbReference type="ChEBI" id="CHEBI:18420"/>
    </ligand>
</feature>
<evidence type="ECO:0000256" key="4">
    <source>
        <dbReference type="ARBA" id="ARBA00022679"/>
    </source>
</evidence>
<dbReference type="NCBIfam" id="NF008738">
    <property type="entry name" value="PRK11768.1"/>
    <property type="match status" value="1"/>
</dbReference>
<keyword evidence="7 11" id="KW-0418">Kinase</keyword>
<keyword evidence="9 11" id="KW-0460">Magnesium</keyword>
<dbReference type="Pfam" id="PF01636">
    <property type="entry name" value="APH"/>
    <property type="match status" value="1"/>
</dbReference>
<comment type="caution">
    <text evidence="13">The sequence shown here is derived from an EMBL/GenBank/DDBJ whole genome shotgun (WGS) entry which is preliminary data.</text>
</comment>
<dbReference type="InterPro" id="IPR002575">
    <property type="entry name" value="Aminoglycoside_PTrfase"/>
</dbReference>
<evidence type="ECO:0000256" key="5">
    <source>
        <dbReference type="ARBA" id="ARBA00022723"/>
    </source>
</evidence>
<dbReference type="PANTHER" id="PTHR39573:SF1">
    <property type="entry name" value="STRESS RESPONSE KINASE A"/>
    <property type="match status" value="1"/>
</dbReference>
<proteinExistence type="inferred from homology"/>
<evidence type="ECO:0000256" key="1">
    <source>
        <dbReference type="ARBA" id="ARBA00022490"/>
    </source>
</evidence>
<feature type="active site" evidence="11">
    <location>
        <position position="218"/>
    </location>
</feature>
<evidence type="ECO:0000313" key="14">
    <source>
        <dbReference type="Proteomes" id="UP001149719"/>
    </source>
</evidence>
<keyword evidence="1 11" id="KW-0963">Cytoplasm</keyword>
<evidence type="ECO:0000256" key="9">
    <source>
        <dbReference type="ARBA" id="ARBA00022842"/>
    </source>
</evidence>
<comment type="catalytic activity">
    <reaction evidence="11">
        <text>L-threonyl-[protein] + ATP = O-phospho-L-threonyl-[protein] + ADP + H(+)</text>
        <dbReference type="Rhea" id="RHEA:46608"/>
        <dbReference type="Rhea" id="RHEA-COMP:11060"/>
        <dbReference type="Rhea" id="RHEA-COMP:11605"/>
        <dbReference type="ChEBI" id="CHEBI:15378"/>
        <dbReference type="ChEBI" id="CHEBI:30013"/>
        <dbReference type="ChEBI" id="CHEBI:30616"/>
        <dbReference type="ChEBI" id="CHEBI:61977"/>
        <dbReference type="ChEBI" id="CHEBI:456216"/>
        <dbReference type="EC" id="2.7.11.1"/>
    </reaction>
</comment>
<keyword evidence="8 11" id="KW-0067">ATP-binding</keyword>
<evidence type="ECO:0000256" key="8">
    <source>
        <dbReference type="ARBA" id="ARBA00022840"/>
    </source>
</evidence>
<organism evidence="13 14">
    <name type="scientific">Marinomonas phaeophyticola</name>
    <dbReference type="NCBI Taxonomy" id="3004091"/>
    <lineage>
        <taxon>Bacteria</taxon>
        <taxon>Pseudomonadati</taxon>
        <taxon>Pseudomonadota</taxon>
        <taxon>Gammaproteobacteria</taxon>
        <taxon>Oceanospirillales</taxon>
        <taxon>Oceanospirillaceae</taxon>
        <taxon>Marinomonas</taxon>
    </lineage>
</organism>
<keyword evidence="4 11" id="KW-0808">Transferase</keyword>
<comment type="subcellular location">
    <subcellularLocation>
        <location evidence="11">Cytoplasm</location>
    </subcellularLocation>
</comment>
<dbReference type="SUPFAM" id="SSF56112">
    <property type="entry name" value="Protein kinase-like (PK-like)"/>
    <property type="match status" value="1"/>
</dbReference>
<comment type="function">
    <text evidence="11">A protein kinase that phosphorylates Ser and Thr residues. Probably acts to suppress the effects of stress linked to accumulation of reactive oxygen species. Probably involved in the extracytoplasmic stress response.</text>
</comment>
<evidence type="ECO:0000256" key="11">
    <source>
        <dbReference type="HAMAP-Rule" id="MF_01497"/>
    </source>
</evidence>
<dbReference type="InterPro" id="IPR011009">
    <property type="entry name" value="Kinase-like_dom_sf"/>
</dbReference>
<feature type="domain" description="Aminoglycoside phosphotransferase" evidence="12">
    <location>
        <begin position="32"/>
        <end position="257"/>
    </location>
</feature>
<keyword evidence="6 11" id="KW-0547">Nucleotide-binding</keyword>
<evidence type="ECO:0000313" key="13">
    <source>
        <dbReference type="EMBL" id="MCZ2720682.1"/>
    </source>
</evidence>
<comment type="cofactor">
    <cofactor evidence="11">
        <name>Mg(2+)</name>
        <dbReference type="ChEBI" id="CHEBI:18420"/>
    </cofactor>
</comment>
<evidence type="ECO:0000256" key="2">
    <source>
        <dbReference type="ARBA" id="ARBA00022527"/>
    </source>
</evidence>
<dbReference type="Gene3D" id="1.10.510.10">
    <property type="entry name" value="Transferase(Phosphotransferase) domain 1"/>
    <property type="match status" value="1"/>
</dbReference>
<gene>
    <name evidence="11" type="primary">srkA</name>
    <name evidence="13" type="ORF">O1D97_03235</name>
</gene>
<keyword evidence="10 11" id="KW-0346">Stress response</keyword>
<comment type="similarity">
    <text evidence="11">Belongs to the SrkA/RdoA protein kinase family.</text>
</comment>
<dbReference type="EC" id="2.7.11.1" evidence="11"/>
<dbReference type="RefSeq" id="WP_269122769.1">
    <property type="nucleotide sequence ID" value="NZ_JAPUBN010000010.1"/>
</dbReference>
<keyword evidence="14" id="KW-1185">Reference proteome</keyword>
<comment type="subunit">
    <text evidence="11">Monomer.</text>
</comment>
<comment type="catalytic activity">
    <reaction evidence="11">
        <text>L-seryl-[protein] + ATP = O-phospho-L-seryl-[protein] + ADP + H(+)</text>
        <dbReference type="Rhea" id="RHEA:17989"/>
        <dbReference type="Rhea" id="RHEA-COMP:9863"/>
        <dbReference type="Rhea" id="RHEA-COMP:11604"/>
        <dbReference type="ChEBI" id="CHEBI:15378"/>
        <dbReference type="ChEBI" id="CHEBI:29999"/>
        <dbReference type="ChEBI" id="CHEBI:30616"/>
        <dbReference type="ChEBI" id="CHEBI:83421"/>
        <dbReference type="ChEBI" id="CHEBI:456216"/>
        <dbReference type="EC" id="2.7.11.1"/>
    </reaction>
</comment>
<keyword evidence="3 11" id="KW-0597">Phosphoprotein</keyword>
<protein>
    <recommendedName>
        <fullName evidence="11">Stress response kinase A</fullName>
        <ecNumber evidence="11">2.7.11.1</ecNumber>
    </recommendedName>
    <alternativeName>
        <fullName evidence="11">Serine/threonine-protein kinase SrkA</fullName>
    </alternativeName>
</protein>
<evidence type="ECO:0000256" key="7">
    <source>
        <dbReference type="ARBA" id="ARBA00022777"/>
    </source>
</evidence>
<dbReference type="Proteomes" id="UP001149719">
    <property type="component" value="Unassembled WGS sequence"/>
</dbReference>
<evidence type="ECO:0000256" key="6">
    <source>
        <dbReference type="ARBA" id="ARBA00022741"/>
    </source>
</evidence>
<dbReference type="Gene3D" id="1.20.1270.170">
    <property type="match status" value="1"/>
</dbReference>
<dbReference type="EMBL" id="JAPUBN010000010">
    <property type="protein sequence ID" value="MCZ2720682.1"/>
    <property type="molecule type" value="Genomic_DNA"/>
</dbReference>
<feature type="active site" description="Proton acceptor" evidence="11">
    <location>
        <position position="201"/>
    </location>
</feature>
<keyword evidence="5 11" id="KW-0479">Metal-binding</keyword>
<dbReference type="GO" id="GO:0004674">
    <property type="term" value="F:protein serine/threonine kinase activity"/>
    <property type="evidence" value="ECO:0007669"/>
    <property type="project" value="UniProtKB-KW"/>
</dbReference>
<reference evidence="13" key="1">
    <citation type="submission" date="2022-12" db="EMBL/GenBank/DDBJ databases">
        <title>Marinomonas 15G1-11 sp. nov, isolated from marine algae.</title>
        <authorList>
            <person name="Butt M."/>
            <person name="Choi D.G."/>
            <person name="Kim J.M."/>
            <person name="Lee J.K."/>
            <person name="Baek J.H."/>
            <person name="Jeon C.O."/>
        </authorList>
    </citation>
    <scope>NUCLEOTIDE SEQUENCE</scope>
    <source>
        <strain evidence="13">15G1-11</strain>
    </source>
</reference>
<evidence type="ECO:0000256" key="3">
    <source>
        <dbReference type="ARBA" id="ARBA00022553"/>
    </source>
</evidence>
<accession>A0ABT4JQP2</accession>
<dbReference type="InterPro" id="IPR032882">
    <property type="entry name" value="SrkA/RdoA"/>
</dbReference>
<dbReference type="PANTHER" id="PTHR39573">
    <property type="entry name" value="STRESS RESPONSE KINASE A"/>
    <property type="match status" value="1"/>
</dbReference>
<dbReference type="HAMAP" id="MF_01497">
    <property type="entry name" value="SrkA_kinase"/>
    <property type="match status" value="1"/>
</dbReference>
<dbReference type="Gene3D" id="3.30.200.70">
    <property type="match status" value="1"/>
</dbReference>
<sequence>MSLHPFENLTPDFILDAVESTGVWSDARIYPLNSYENRVYQVGIEESQPLIAKFYRPDRWNKQQLLEEHSILRALVASGVSVVAPIEFNDKTLFEHKGFHFCLYNKVPGQSPDADNMDHLFRTGELIGEMHKVMKGLSLQHRKYLMPLEIIETSSQKVLTSHLMPTSLKVRYKTLVDDITRKSEKVIHNYWPENTQIIHGDCHRSNLLLSNDQLYLLDFDDCTTGPQIQDIWLHLSGDITQQKQQLSELIEGYESDQELDTRQLPLIDPLKAMRLIQYSAWLLDRWADPAFPKAFPWFATEDYWLNHLGQLKESLTQWGELTK</sequence>
<keyword evidence="2 11" id="KW-0723">Serine/threonine-protein kinase</keyword>
<feature type="site" description="ATP" evidence="11">
    <location>
        <position position="34"/>
    </location>
</feature>
<evidence type="ECO:0000256" key="10">
    <source>
        <dbReference type="ARBA" id="ARBA00023016"/>
    </source>
</evidence>
<name>A0ABT4JQP2_9GAMM</name>